<name>A0A2R8BMV2_9RHOB</name>
<sequence>MRVLHLHFGKDGGAERFFVNLVAAFGRRGVEQRFVIRPDRGWREGIAPHGPIIENHYRRLSLSAPVLEWRVRRLCRTWRPDAIMAWMPRAARLMPQWSDAVKLTRLGDFPENLKHFGNCDLLVGNLPGIGTKCRALGWTKPVVTISNFPRPVAPLPVSRAVHDTPDDVFLIAAGGRFVPRKGMDLAIRAAARVPGSWLWLAGDGKEREALEALVRDCRMTDRTRFLGWQDEPIHQIAAADAFVMPSRHEPLGNMLLEAWQAGVPSVSTASEGPSWFMRDGTDGLVVPIDDVDALAAALERLRTDREAAGRFAENAKSRLQEMFSEQGVVDAYLKLFSGDFSDPFGEAA</sequence>
<dbReference type="InterPro" id="IPR001296">
    <property type="entry name" value="Glyco_trans_1"/>
</dbReference>
<dbReference type="PANTHER" id="PTHR12526">
    <property type="entry name" value="GLYCOSYLTRANSFERASE"/>
    <property type="match status" value="1"/>
</dbReference>
<dbReference type="Pfam" id="PF00534">
    <property type="entry name" value="Glycos_transf_1"/>
    <property type="match status" value="1"/>
</dbReference>
<evidence type="ECO:0000313" key="3">
    <source>
        <dbReference type="Proteomes" id="UP000244924"/>
    </source>
</evidence>
<dbReference type="Gene3D" id="3.40.50.2000">
    <property type="entry name" value="Glycogen Phosphorylase B"/>
    <property type="match status" value="2"/>
</dbReference>
<dbReference type="Proteomes" id="UP000244924">
    <property type="component" value="Unassembled WGS sequence"/>
</dbReference>
<organism evidence="2 3">
    <name type="scientific">Albidovulum aquaemixtae</name>
    <dbReference type="NCBI Taxonomy" id="1542388"/>
    <lineage>
        <taxon>Bacteria</taxon>
        <taxon>Pseudomonadati</taxon>
        <taxon>Pseudomonadota</taxon>
        <taxon>Alphaproteobacteria</taxon>
        <taxon>Rhodobacterales</taxon>
        <taxon>Paracoccaceae</taxon>
        <taxon>Albidovulum</taxon>
    </lineage>
</organism>
<dbReference type="OrthoDB" id="529131at2"/>
<feature type="domain" description="Glycosyl transferase family 1" evidence="1">
    <location>
        <begin position="159"/>
        <end position="317"/>
    </location>
</feature>
<dbReference type="CDD" id="cd03811">
    <property type="entry name" value="GT4_GT28_WabH-like"/>
    <property type="match status" value="1"/>
</dbReference>
<dbReference type="EC" id="2.4.1.-" evidence="2"/>
<keyword evidence="2" id="KW-0328">Glycosyltransferase</keyword>
<proteinExistence type="predicted"/>
<keyword evidence="3" id="KW-1185">Reference proteome</keyword>
<dbReference type="RefSeq" id="WP_108854772.1">
    <property type="nucleotide sequence ID" value="NZ_OMOQ01000004.1"/>
</dbReference>
<dbReference type="AlphaFoldDB" id="A0A2R8BMV2"/>
<accession>A0A2R8BMV2</accession>
<reference evidence="2 3" key="1">
    <citation type="submission" date="2018-03" db="EMBL/GenBank/DDBJ databases">
        <authorList>
            <person name="Keele B.F."/>
        </authorList>
    </citation>
    <scope>NUCLEOTIDE SEQUENCE [LARGE SCALE GENOMIC DNA]</scope>
    <source>
        <strain evidence="2 3">CECT 8626</strain>
    </source>
</reference>
<gene>
    <name evidence="2" type="primary">bshA_3</name>
    <name evidence="2" type="ORF">DEA8626_03809</name>
</gene>
<dbReference type="PANTHER" id="PTHR12526:SF630">
    <property type="entry name" value="GLYCOSYLTRANSFERASE"/>
    <property type="match status" value="1"/>
</dbReference>
<dbReference type="GO" id="GO:0016757">
    <property type="term" value="F:glycosyltransferase activity"/>
    <property type="evidence" value="ECO:0007669"/>
    <property type="project" value="UniProtKB-KW"/>
</dbReference>
<evidence type="ECO:0000313" key="2">
    <source>
        <dbReference type="EMBL" id="SPH24772.1"/>
    </source>
</evidence>
<dbReference type="EMBL" id="OMOQ01000004">
    <property type="protein sequence ID" value="SPH24772.1"/>
    <property type="molecule type" value="Genomic_DNA"/>
</dbReference>
<dbReference type="SUPFAM" id="SSF53756">
    <property type="entry name" value="UDP-Glycosyltransferase/glycogen phosphorylase"/>
    <property type="match status" value="1"/>
</dbReference>
<evidence type="ECO:0000259" key="1">
    <source>
        <dbReference type="Pfam" id="PF00534"/>
    </source>
</evidence>
<protein>
    <submittedName>
        <fullName evidence="2">N-acetyl-alpha-D-glucosaminyl L-malate synthase</fullName>
        <ecNumber evidence="2">2.4.1.-</ecNumber>
    </submittedName>
</protein>
<keyword evidence="2" id="KW-0808">Transferase</keyword>